<dbReference type="GO" id="GO:0050660">
    <property type="term" value="F:flavin adenine dinucleotide binding"/>
    <property type="evidence" value="ECO:0007669"/>
    <property type="project" value="InterPro"/>
</dbReference>
<dbReference type="AlphaFoldDB" id="A0A833UU45"/>
<comment type="caution">
    <text evidence="1">The sequence shown here is derived from an EMBL/GenBank/DDBJ whole genome shotgun (WGS) entry which is preliminary data.</text>
</comment>
<dbReference type="Proteomes" id="UP000490535">
    <property type="component" value="Unassembled WGS sequence"/>
</dbReference>
<evidence type="ECO:0000313" key="1">
    <source>
        <dbReference type="EMBL" id="KAF1024378.1"/>
    </source>
</evidence>
<organism evidence="1 2">
    <name type="scientific">Acinetobacter bereziniae</name>
    <name type="common">Acinetobacter genomosp. 10</name>
    <dbReference type="NCBI Taxonomy" id="106648"/>
    <lineage>
        <taxon>Bacteria</taxon>
        <taxon>Pseudomonadati</taxon>
        <taxon>Pseudomonadota</taxon>
        <taxon>Gammaproteobacteria</taxon>
        <taxon>Moraxellales</taxon>
        <taxon>Moraxellaceae</taxon>
        <taxon>Acinetobacter</taxon>
    </lineage>
</organism>
<gene>
    <name evidence="1" type="ORF">GAK29_02610</name>
</gene>
<proteinExistence type="predicted"/>
<dbReference type="EMBL" id="WNDP01000063">
    <property type="protein sequence ID" value="KAF1024378.1"/>
    <property type="molecule type" value="Genomic_DNA"/>
</dbReference>
<reference evidence="2" key="1">
    <citation type="journal article" date="2020" name="MBio">
        <title>Horizontal gene transfer to a defensive symbiont with a reduced genome amongst a multipartite beetle microbiome.</title>
        <authorList>
            <person name="Waterworth S.C."/>
            <person name="Florez L.V."/>
            <person name="Rees E.R."/>
            <person name="Hertweck C."/>
            <person name="Kaltenpoth M."/>
            <person name="Kwan J.C."/>
        </authorList>
    </citation>
    <scope>NUCLEOTIDE SEQUENCE [LARGE SCALE GENOMIC DNA]</scope>
</reference>
<dbReference type="InterPro" id="IPR037069">
    <property type="entry name" value="AcylCoA_DH/ox_N_sf"/>
</dbReference>
<dbReference type="Gene3D" id="1.10.540.10">
    <property type="entry name" value="Acyl-CoA dehydrogenase/oxidase, N-terminal domain"/>
    <property type="match status" value="1"/>
</dbReference>
<dbReference type="GO" id="GO:0016627">
    <property type="term" value="F:oxidoreductase activity, acting on the CH-CH group of donors"/>
    <property type="evidence" value="ECO:0007669"/>
    <property type="project" value="InterPro"/>
</dbReference>
<protein>
    <recommendedName>
        <fullName evidence="3">Acyl-CoA dehydrogenase/oxidase N-terminal domain-containing protein</fullName>
    </recommendedName>
</protein>
<evidence type="ECO:0008006" key="3">
    <source>
        <dbReference type="Google" id="ProtNLM"/>
    </source>
</evidence>
<dbReference type="InterPro" id="IPR009100">
    <property type="entry name" value="AcylCoA_DH/oxidase_NM_dom_sf"/>
</dbReference>
<name>A0A833UU45_ACIBZ</name>
<accession>A0A833UU45</accession>
<dbReference type="SUPFAM" id="SSF56645">
    <property type="entry name" value="Acyl-CoA dehydrogenase NM domain-like"/>
    <property type="match status" value="1"/>
</dbReference>
<evidence type="ECO:0000313" key="2">
    <source>
        <dbReference type="Proteomes" id="UP000490535"/>
    </source>
</evidence>
<sequence>MSTYQNISKILDGPNHAFAKAHIIKSDAEALEIAQKLIQQFKQNAILRDAERLLPFDEIEAFSQSGLWAITVPKQYGGAEVSSYILLPKSSHCSVV</sequence>